<feature type="domain" description="MTHFR SAM-binding regulatory" evidence="7">
    <location>
        <begin position="318"/>
        <end position="601"/>
    </location>
</feature>
<dbReference type="SUPFAM" id="SSF51730">
    <property type="entry name" value="FAD-linked oxidoreductase"/>
    <property type="match status" value="1"/>
</dbReference>
<dbReference type="InterPro" id="IPR004621">
    <property type="entry name" value="Fadh2_euk"/>
</dbReference>
<dbReference type="Gene3D" id="3.20.20.220">
    <property type="match status" value="1"/>
</dbReference>
<dbReference type="Pfam" id="PF21895">
    <property type="entry name" value="MTHFR_C"/>
    <property type="match status" value="1"/>
</dbReference>
<dbReference type="OrthoDB" id="16284at2759"/>
<accession>A0A0D2WUQ4</accession>
<reference evidence="9" key="1">
    <citation type="submission" date="2011-02" db="EMBL/GenBank/DDBJ databases">
        <title>The Genome Sequence of Capsaspora owczarzaki ATCC 30864.</title>
        <authorList>
            <person name="Russ C."/>
            <person name="Cuomo C."/>
            <person name="Burger G."/>
            <person name="Gray M.W."/>
            <person name="Holland P.W.H."/>
            <person name="King N."/>
            <person name="Lang F.B.F."/>
            <person name="Roger A.J."/>
            <person name="Ruiz-Trillo I."/>
            <person name="Young S.K."/>
            <person name="Zeng Q."/>
            <person name="Gargeya S."/>
            <person name="Alvarado L."/>
            <person name="Berlin A."/>
            <person name="Chapman S.B."/>
            <person name="Chen Z."/>
            <person name="Freedman E."/>
            <person name="Gellesch M."/>
            <person name="Goldberg J."/>
            <person name="Griggs A."/>
            <person name="Gujja S."/>
            <person name="Heilman E."/>
            <person name="Heiman D."/>
            <person name="Howarth C."/>
            <person name="Mehta T."/>
            <person name="Neiman D."/>
            <person name="Pearson M."/>
            <person name="Roberts A."/>
            <person name="Saif S."/>
            <person name="Shea T."/>
            <person name="Shenoy N."/>
            <person name="Sisk P."/>
            <person name="Stolte C."/>
            <person name="Sykes S."/>
            <person name="White J."/>
            <person name="Yandava C."/>
            <person name="Haas B."/>
            <person name="Nusbaum C."/>
            <person name="Birren B."/>
        </authorList>
    </citation>
    <scope>NUCLEOTIDE SEQUENCE</scope>
    <source>
        <strain evidence="9">ATCC 30864</strain>
    </source>
</reference>
<keyword evidence="9" id="KW-1185">Reference proteome</keyword>
<evidence type="ECO:0000256" key="4">
    <source>
        <dbReference type="ARBA" id="ARBA00022630"/>
    </source>
</evidence>
<evidence type="ECO:0000313" key="9">
    <source>
        <dbReference type="Proteomes" id="UP000008743"/>
    </source>
</evidence>
<dbReference type="eggNOG" id="KOG0564">
    <property type="taxonomic scope" value="Eukaryota"/>
</dbReference>
<dbReference type="CDD" id="cd00537">
    <property type="entry name" value="MTHFR"/>
    <property type="match status" value="1"/>
</dbReference>
<keyword evidence="5" id="KW-0274">FAD</keyword>
<gene>
    <name evidence="8" type="ORF">CAOG_006765</name>
</gene>
<dbReference type="PANTHER" id="PTHR45754:SF3">
    <property type="entry name" value="METHYLENETETRAHYDROFOLATE REDUCTASE (NADPH)"/>
    <property type="match status" value="1"/>
</dbReference>
<evidence type="ECO:0000256" key="1">
    <source>
        <dbReference type="ARBA" id="ARBA00001974"/>
    </source>
</evidence>
<dbReference type="UniPathway" id="UPA00193"/>
<sequence>MLNLVQAAESAARNPPPSSSSSATFADPRRGFCSFEFFPPKTDAGVANLMERMERMVAAGPLFVDVTWRSGGETSAVSLAIAKAARQLLGPDRVMLHMTCAGASKATLVSHLATAAAAGVQCILALRGDDLDDFEEQNNAPFKYAIDLVRLIRSEFTNKFTVAVAGYPEGHGGIGYAVNLKHLKEKVDAGADFIITQMVYNAEVFLQFLQDCRGIGITCPIIPGIMPITNYQQFIRIISLTKVMVPDDLLDALRAVKHDDAAVRDIGSSFVLQLIQQFQNAGVFGVHFYTMNLEEPVVGLAETAGLLDPASVKIRSSEQQELAGEVRPIYWQHRPTSYMVRTSDWSEFPNGRWGDHQSPAFGDLSDFHLAAVHPPTVSPRHAIIQKELDTDITICRRLKTEQDVFEVFAKYVQGDIPMIPWCSNPLDSETSSISQRLANLNRHGILTINSQPAVNGVPSTDSVFGWGPADGLVYQKAYVEFFCDSQRLDKLERVLSAHRHLTLHAIRADGTERVGATNHTTALTWGVFPNREIVQPTIMDPVSFRVWSTEAFTLWQRHWARLYPASSTERALLSTIAHSYWLVTVVDNNFVASTLFDALDQVVMA</sequence>
<protein>
    <submittedName>
        <fullName evidence="8">Methylenetetrahydrofolate reductase</fullName>
    </submittedName>
</protein>
<dbReference type="Pfam" id="PF02219">
    <property type="entry name" value="MTHFR"/>
    <property type="match status" value="1"/>
</dbReference>
<dbReference type="GO" id="GO:0009086">
    <property type="term" value="P:methionine biosynthetic process"/>
    <property type="evidence" value="ECO:0007669"/>
    <property type="project" value="TreeGrafter"/>
</dbReference>
<dbReference type="GO" id="GO:0005829">
    <property type="term" value="C:cytosol"/>
    <property type="evidence" value="ECO:0007669"/>
    <property type="project" value="TreeGrafter"/>
</dbReference>
<organism evidence="8 9">
    <name type="scientific">Capsaspora owczarzaki (strain ATCC 30864)</name>
    <dbReference type="NCBI Taxonomy" id="595528"/>
    <lineage>
        <taxon>Eukaryota</taxon>
        <taxon>Filasterea</taxon>
        <taxon>Capsaspora</taxon>
    </lineage>
</organism>
<evidence type="ECO:0000259" key="7">
    <source>
        <dbReference type="Pfam" id="PF21895"/>
    </source>
</evidence>
<dbReference type="GO" id="GO:0035999">
    <property type="term" value="P:tetrahydrofolate interconversion"/>
    <property type="evidence" value="ECO:0007669"/>
    <property type="project" value="UniProtKB-UniPathway"/>
</dbReference>
<dbReference type="NCBIfam" id="TIGR00677">
    <property type="entry name" value="fadh2_euk"/>
    <property type="match status" value="1"/>
</dbReference>
<dbReference type="InParanoid" id="A0A0D2WUQ4"/>
<dbReference type="EMBL" id="KE346371">
    <property type="protein sequence ID" value="KJE96440.1"/>
    <property type="molecule type" value="Genomic_DNA"/>
</dbReference>
<comment type="similarity">
    <text evidence="3">Belongs to the methylenetetrahydrofolate reductase family.</text>
</comment>
<keyword evidence="6" id="KW-0560">Oxidoreductase</keyword>
<evidence type="ECO:0000256" key="5">
    <source>
        <dbReference type="ARBA" id="ARBA00022827"/>
    </source>
</evidence>
<dbReference type="InterPro" id="IPR053806">
    <property type="entry name" value="MTHFR_C"/>
</dbReference>
<dbReference type="GO" id="GO:0004489">
    <property type="term" value="F:methylenetetrahydrofolate reductase [NAD(P)H] activity"/>
    <property type="evidence" value="ECO:0007669"/>
    <property type="project" value="InterPro"/>
</dbReference>
<dbReference type="InterPro" id="IPR003171">
    <property type="entry name" value="Mehydrof_redctse-like"/>
</dbReference>
<dbReference type="InterPro" id="IPR029041">
    <property type="entry name" value="FAD-linked_oxidoreductase-like"/>
</dbReference>
<dbReference type="AlphaFoldDB" id="A0A0D2WUQ4"/>
<dbReference type="PANTHER" id="PTHR45754">
    <property type="entry name" value="METHYLENETETRAHYDROFOLATE REDUCTASE"/>
    <property type="match status" value="1"/>
</dbReference>
<dbReference type="GO" id="GO:0071949">
    <property type="term" value="F:FAD binding"/>
    <property type="evidence" value="ECO:0007669"/>
    <property type="project" value="TreeGrafter"/>
</dbReference>
<evidence type="ECO:0000256" key="2">
    <source>
        <dbReference type="ARBA" id="ARBA00004777"/>
    </source>
</evidence>
<name>A0A0D2WUQ4_CAPO3</name>
<evidence type="ECO:0000313" key="8">
    <source>
        <dbReference type="EMBL" id="KJE96440.1"/>
    </source>
</evidence>
<dbReference type="Proteomes" id="UP000008743">
    <property type="component" value="Unassembled WGS sequence"/>
</dbReference>
<comment type="cofactor">
    <cofactor evidence="1">
        <name>FAD</name>
        <dbReference type="ChEBI" id="CHEBI:57692"/>
    </cofactor>
</comment>
<comment type="pathway">
    <text evidence="2">One-carbon metabolism; tetrahydrofolate interconversion.</text>
</comment>
<dbReference type="STRING" id="595528.A0A0D2WUQ4"/>
<dbReference type="PhylomeDB" id="A0A0D2WUQ4"/>
<evidence type="ECO:0000256" key="3">
    <source>
        <dbReference type="ARBA" id="ARBA00006743"/>
    </source>
</evidence>
<evidence type="ECO:0000256" key="6">
    <source>
        <dbReference type="ARBA" id="ARBA00023002"/>
    </source>
</evidence>
<proteinExistence type="inferred from homology"/>
<keyword evidence="4" id="KW-0285">Flavoprotein</keyword>